<dbReference type="SUPFAM" id="SSF55811">
    <property type="entry name" value="Nudix"/>
    <property type="match status" value="1"/>
</dbReference>
<proteinExistence type="predicted"/>
<accession>E9DVH7</accession>
<gene>
    <name evidence="3" type="ORF">MAC_01625</name>
</gene>
<dbReference type="HOGENOM" id="CLU_067850_0_0_1"/>
<feature type="region of interest" description="Disordered" evidence="1">
    <location>
        <begin position="1"/>
        <end position="21"/>
    </location>
</feature>
<dbReference type="PANTHER" id="PTHR43736:SF1">
    <property type="entry name" value="DIHYDRONEOPTERIN TRIPHOSPHATE DIPHOSPHATASE"/>
    <property type="match status" value="1"/>
</dbReference>
<protein>
    <submittedName>
        <fullName evidence="3">NUDIX domain protein</fullName>
    </submittedName>
</protein>
<dbReference type="Pfam" id="PF00293">
    <property type="entry name" value="NUDIX"/>
    <property type="match status" value="1"/>
</dbReference>
<reference evidence="3 4" key="1">
    <citation type="journal article" date="2011" name="PLoS Genet.">
        <title>Genome sequencing and comparative transcriptomics of the model entomopathogenic fungi Metarhizium anisopliae and M. acridum.</title>
        <authorList>
            <person name="Gao Q."/>
            <person name="Jin K."/>
            <person name="Ying S.H."/>
            <person name="Zhang Y."/>
            <person name="Xiao G."/>
            <person name="Shang Y."/>
            <person name="Duan Z."/>
            <person name="Hu X."/>
            <person name="Xie X.Q."/>
            <person name="Zhou G."/>
            <person name="Peng G."/>
            <person name="Luo Z."/>
            <person name="Huang W."/>
            <person name="Wang B."/>
            <person name="Fang W."/>
            <person name="Wang S."/>
            <person name="Zhong Y."/>
            <person name="Ma L.J."/>
            <person name="St Leger R.J."/>
            <person name="Zhao G.P."/>
            <person name="Pei Y."/>
            <person name="Feng M.G."/>
            <person name="Xia Y."/>
            <person name="Wang C."/>
        </authorList>
    </citation>
    <scope>NUCLEOTIDE SEQUENCE [LARGE SCALE GENOMIC DNA]</scope>
    <source>
        <strain evidence="3 4">CQMa 102</strain>
    </source>
</reference>
<name>E9DVH7_METAQ</name>
<dbReference type="eggNOG" id="ENOG502S8JU">
    <property type="taxonomic scope" value="Eukaryota"/>
</dbReference>
<dbReference type="OrthoDB" id="276276at2759"/>
<dbReference type="OMA" id="EHQDYVW"/>
<dbReference type="Gene3D" id="3.90.79.10">
    <property type="entry name" value="Nucleoside Triphosphate Pyrophosphohydrolase"/>
    <property type="match status" value="1"/>
</dbReference>
<feature type="compositionally biased region" description="Basic and acidic residues" evidence="1">
    <location>
        <begin position="1"/>
        <end position="12"/>
    </location>
</feature>
<dbReference type="KEGG" id="maw:19245936"/>
<evidence type="ECO:0000256" key="1">
    <source>
        <dbReference type="SAM" id="MobiDB-lite"/>
    </source>
</evidence>
<dbReference type="CDD" id="cd02883">
    <property type="entry name" value="NUDIX_Hydrolase"/>
    <property type="match status" value="1"/>
</dbReference>
<dbReference type="InParanoid" id="E9DVH7"/>
<evidence type="ECO:0000313" key="3">
    <source>
        <dbReference type="EMBL" id="EFY92354.1"/>
    </source>
</evidence>
<organism evidence="4">
    <name type="scientific">Metarhizium acridum (strain CQMa 102)</name>
    <dbReference type="NCBI Taxonomy" id="655827"/>
    <lineage>
        <taxon>Eukaryota</taxon>
        <taxon>Fungi</taxon>
        <taxon>Dikarya</taxon>
        <taxon>Ascomycota</taxon>
        <taxon>Pezizomycotina</taxon>
        <taxon>Sordariomycetes</taxon>
        <taxon>Hypocreomycetidae</taxon>
        <taxon>Hypocreales</taxon>
        <taxon>Clavicipitaceae</taxon>
        <taxon>Metarhizium</taxon>
    </lineage>
</organism>
<dbReference type="PROSITE" id="PS51462">
    <property type="entry name" value="NUDIX"/>
    <property type="match status" value="1"/>
</dbReference>
<dbReference type="EMBL" id="GL698476">
    <property type="protein sequence ID" value="EFY92354.1"/>
    <property type="molecule type" value="Genomic_DNA"/>
</dbReference>
<sequence>MESTGAREDDTAARPPPFHFSHDPSLAQFNVPVKSWIRANNKPWDGVATGALVFDARGRILLVQRTSHDSMPDLWEVPGGAVDDDDASILHGCARELWEEAGVAARRMARLVTEGPGADAFQEFRNSTRSKLIGKFQFEVEVPEGQAVRLDPNEHQDFAWATEEEVVREEVAGKRIPFTKRSHKHVILEGFRLRRGEARKGGGGGFTDGAERRG</sequence>
<evidence type="ECO:0000313" key="4">
    <source>
        <dbReference type="Proteomes" id="UP000002499"/>
    </source>
</evidence>
<dbReference type="GeneID" id="19245936"/>
<dbReference type="InterPro" id="IPR000086">
    <property type="entry name" value="NUDIX_hydrolase_dom"/>
</dbReference>
<dbReference type="InterPro" id="IPR015797">
    <property type="entry name" value="NUDIX_hydrolase-like_dom_sf"/>
</dbReference>
<evidence type="ECO:0000259" key="2">
    <source>
        <dbReference type="PROSITE" id="PS51462"/>
    </source>
</evidence>
<feature type="domain" description="Nudix hydrolase" evidence="2">
    <location>
        <begin position="44"/>
        <end position="184"/>
    </location>
</feature>
<dbReference type="Proteomes" id="UP000002499">
    <property type="component" value="Unassembled WGS sequence"/>
</dbReference>
<dbReference type="AlphaFoldDB" id="E9DVH7"/>
<keyword evidence="4" id="KW-1185">Reference proteome</keyword>
<dbReference type="PANTHER" id="PTHR43736">
    <property type="entry name" value="ADP-RIBOSE PYROPHOSPHATASE"/>
    <property type="match status" value="1"/>
</dbReference>